<dbReference type="EMBL" id="KV878336">
    <property type="protein sequence ID" value="OJJ50605.1"/>
    <property type="molecule type" value="Genomic_DNA"/>
</dbReference>
<keyword evidence="3" id="KW-1185">Reference proteome</keyword>
<feature type="compositionally biased region" description="Acidic residues" evidence="1">
    <location>
        <begin position="67"/>
        <end position="85"/>
    </location>
</feature>
<dbReference type="PANTHER" id="PTHR38167">
    <property type="entry name" value="C2H2-TYPE DOMAIN-CONTAINING PROTEIN"/>
    <property type="match status" value="1"/>
</dbReference>
<gene>
    <name evidence="2" type="ORF">ASPZODRAFT_126497</name>
</gene>
<dbReference type="PANTHER" id="PTHR38167:SF1">
    <property type="entry name" value="C2H2-TYPE DOMAIN-CONTAINING PROTEIN"/>
    <property type="match status" value="1"/>
</dbReference>
<evidence type="ECO:0008006" key="4">
    <source>
        <dbReference type="Google" id="ProtNLM"/>
    </source>
</evidence>
<dbReference type="OrthoDB" id="5422613at2759"/>
<dbReference type="VEuPathDB" id="FungiDB:ASPZODRAFT_126497"/>
<evidence type="ECO:0000313" key="3">
    <source>
        <dbReference type="Proteomes" id="UP000184188"/>
    </source>
</evidence>
<dbReference type="RefSeq" id="XP_022585115.1">
    <property type="nucleotide sequence ID" value="XM_022721509.1"/>
</dbReference>
<name>A0A1L9STR0_9EURO</name>
<accession>A0A1L9STR0</accession>
<reference evidence="3" key="1">
    <citation type="journal article" date="2017" name="Genome Biol.">
        <title>Comparative genomics reveals high biological diversity and specific adaptations in the industrially and medically important fungal genus Aspergillus.</title>
        <authorList>
            <person name="de Vries R.P."/>
            <person name="Riley R."/>
            <person name="Wiebenga A."/>
            <person name="Aguilar-Osorio G."/>
            <person name="Amillis S."/>
            <person name="Uchima C.A."/>
            <person name="Anderluh G."/>
            <person name="Asadollahi M."/>
            <person name="Askin M."/>
            <person name="Barry K."/>
            <person name="Battaglia E."/>
            <person name="Bayram O."/>
            <person name="Benocci T."/>
            <person name="Braus-Stromeyer S.A."/>
            <person name="Caldana C."/>
            <person name="Canovas D."/>
            <person name="Cerqueira G.C."/>
            <person name="Chen F."/>
            <person name="Chen W."/>
            <person name="Choi C."/>
            <person name="Clum A."/>
            <person name="Dos Santos R.A."/>
            <person name="Damasio A.R."/>
            <person name="Diallinas G."/>
            <person name="Emri T."/>
            <person name="Fekete E."/>
            <person name="Flipphi M."/>
            <person name="Freyberg S."/>
            <person name="Gallo A."/>
            <person name="Gournas C."/>
            <person name="Habgood R."/>
            <person name="Hainaut M."/>
            <person name="Harispe M.L."/>
            <person name="Henrissat B."/>
            <person name="Hilden K.S."/>
            <person name="Hope R."/>
            <person name="Hossain A."/>
            <person name="Karabika E."/>
            <person name="Karaffa L."/>
            <person name="Karanyi Z."/>
            <person name="Krasevec N."/>
            <person name="Kuo A."/>
            <person name="Kusch H."/>
            <person name="LaButti K."/>
            <person name="Lagendijk E.L."/>
            <person name="Lapidus A."/>
            <person name="Levasseur A."/>
            <person name="Lindquist E."/>
            <person name="Lipzen A."/>
            <person name="Logrieco A.F."/>
            <person name="MacCabe A."/>
            <person name="Maekelae M.R."/>
            <person name="Malavazi I."/>
            <person name="Melin P."/>
            <person name="Meyer V."/>
            <person name="Mielnichuk N."/>
            <person name="Miskei M."/>
            <person name="Molnar A.P."/>
            <person name="Mule G."/>
            <person name="Ngan C.Y."/>
            <person name="Orejas M."/>
            <person name="Orosz E."/>
            <person name="Ouedraogo J.P."/>
            <person name="Overkamp K.M."/>
            <person name="Park H.-S."/>
            <person name="Perrone G."/>
            <person name="Piumi F."/>
            <person name="Punt P.J."/>
            <person name="Ram A.F."/>
            <person name="Ramon A."/>
            <person name="Rauscher S."/>
            <person name="Record E."/>
            <person name="Riano-Pachon D.M."/>
            <person name="Robert V."/>
            <person name="Roehrig J."/>
            <person name="Ruller R."/>
            <person name="Salamov A."/>
            <person name="Salih N.S."/>
            <person name="Samson R.A."/>
            <person name="Sandor E."/>
            <person name="Sanguinetti M."/>
            <person name="Schuetze T."/>
            <person name="Sepcic K."/>
            <person name="Shelest E."/>
            <person name="Sherlock G."/>
            <person name="Sophianopoulou V."/>
            <person name="Squina F.M."/>
            <person name="Sun H."/>
            <person name="Susca A."/>
            <person name="Todd R.B."/>
            <person name="Tsang A."/>
            <person name="Unkles S.E."/>
            <person name="van de Wiele N."/>
            <person name="van Rossen-Uffink D."/>
            <person name="Oliveira J.V."/>
            <person name="Vesth T.C."/>
            <person name="Visser J."/>
            <person name="Yu J.-H."/>
            <person name="Zhou M."/>
            <person name="Andersen M.R."/>
            <person name="Archer D.B."/>
            <person name="Baker S.E."/>
            <person name="Benoit I."/>
            <person name="Brakhage A.A."/>
            <person name="Braus G.H."/>
            <person name="Fischer R."/>
            <person name="Frisvad J.C."/>
            <person name="Goldman G.H."/>
            <person name="Houbraken J."/>
            <person name="Oakley B."/>
            <person name="Pocsi I."/>
            <person name="Scazzocchio C."/>
            <person name="Seiboth B."/>
            <person name="vanKuyk P.A."/>
            <person name="Wortman J."/>
            <person name="Dyer P.S."/>
            <person name="Grigoriev I.V."/>
        </authorList>
    </citation>
    <scope>NUCLEOTIDE SEQUENCE [LARGE SCALE GENOMIC DNA]</scope>
    <source>
        <strain evidence="3">CBS 506.65</strain>
    </source>
</reference>
<evidence type="ECO:0000256" key="1">
    <source>
        <dbReference type="SAM" id="MobiDB-lite"/>
    </source>
</evidence>
<dbReference type="Proteomes" id="UP000184188">
    <property type="component" value="Unassembled WGS sequence"/>
</dbReference>
<dbReference type="AlphaFoldDB" id="A0A1L9STR0"/>
<dbReference type="GeneID" id="34607974"/>
<dbReference type="STRING" id="1073090.A0A1L9STR0"/>
<sequence length="197" mass="22799">MDNGISKDLLLEIDSLQQLTQAIYDAPESRLKTILRDLCIQLPAAREAVARHLLVTEDRIKEKADSSDDDGSEDEDSEESDDSDESREPEVKPQTPVKMGSKRLRPRYGICENCDEEFDLTTNSKRSCRYHPEYSEPDYDYFVDHDEAIHGIIDSPDMREEYPEGYIYPCCNRRGDEEPCTRDWHIDASSKRCRLDN</sequence>
<protein>
    <recommendedName>
        <fullName evidence="4">C2H2-type domain-containing protein</fullName>
    </recommendedName>
</protein>
<feature type="region of interest" description="Disordered" evidence="1">
    <location>
        <begin position="61"/>
        <end position="100"/>
    </location>
</feature>
<organism evidence="2 3">
    <name type="scientific">Penicilliopsis zonata CBS 506.65</name>
    <dbReference type="NCBI Taxonomy" id="1073090"/>
    <lineage>
        <taxon>Eukaryota</taxon>
        <taxon>Fungi</taxon>
        <taxon>Dikarya</taxon>
        <taxon>Ascomycota</taxon>
        <taxon>Pezizomycotina</taxon>
        <taxon>Eurotiomycetes</taxon>
        <taxon>Eurotiomycetidae</taxon>
        <taxon>Eurotiales</taxon>
        <taxon>Aspergillaceae</taxon>
        <taxon>Penicilliopsis</taxon>
    </lineage>
</organism>
<evidence type="ECO:0000313" key="2">
    <source>
        <dbReference type="EMBL" id="OJJ50605.1"/>
    </source>
</evidence>
<proteinExistence type="predicted"/>